<organism evidence="2">
    <name type="scientific">viral metagenome</name>
    <dbReference type="NCBI Taxonomy" id="1070528"/>
    <lineage>
        <taxon>unclassified sequences</taxon>
        <taxon>metagenomes</taxon>
        <taxon>organismal metagenomes</taxon>
    </lineage>
</organism>
<protein>
    <recommendedName>
        <fullName evidence="1">J domain-containing protein</fullName>
    </recommendedName>
</protein>
<accession>A0A6C0KX57</accession>
<dbReference type="EMBL" id="MN740976">
    <property type="protein sequence ID" value="QHU20918.1"/>
    <property type="molecule type" value="Genomic_DNA"/>
</dbReference>
<evidence type="ECO:0000259" key="1">
    <source>
        <dbReference type="PROSITE" id="PS50076"/>
    </source>
</evidence>
<proteinExistence type="predicted"/>
<sequence>MINPYEFLGLTVNSSMEELRKAYYSMSLTCHPDKGGSRDAMVVLHTAYKYIKAQLDNITDQPDAGKTYEALQEEFDNYIKNQDSLKPPSFLNVIAESLDIKPADYMAIYSEIAPKIPPSIMYDMTLCAINEMIRNKIIRNKISEEDAIKDLNKSDILAMIRDDLINFSNNHNDNDIMYSAAIPSGYGEFMDPSVPPKTLDYPEHSGNSGNSGHSEKYNIENGAVNSKIATNFEKKEMIIYHEPDSIGGFATMAGDLPIPEKKEDYTVYDSGTLPLTDYKRAYSDETLDSASSIFAALCSEDSIDVRLAAQRLERTRLDDTQKERLPEVVKLKY</sequence>
<dbReference type="PROSITE" id="PS50076">
    <property type="entry name" value="DNAJ_2"/>
    <property type="match status" value="1"/>
</dbReference>
<dbReference type="AlphaFoldDB" id="A0A6C0KX57"/>
<evidence type="ECO:0000313" key="2">
    <source>
        <dbReference type="EMBL" id="QHU20918.1"/>
    </source>
</evidence>
<name>A0A6C0KX57_9ZZZZ</name>
<dbReference type="Gene3D" id="1.10.287.110">
    <property type="entry name" value="DnaJ domain"/>
    <property type="match status" value="1"/>
</dbReference>
<dbReference type="Pfam" id="PF00226">
    <property type="entry name" value="DnaJ"/>
    <property type="match status" value="1"/>
</dbReference>
<dbReference type="SUPFAM" id="SSF46565">
    <property type="entry name" value="Chaperone J-domain"/>
    <property type="match status" value="1"/>
</dbReference>
<dbReference type="CDD" id="cd06257">
    <property type="entry name" value="DnaJ"/>
    <property type="match status" value="1"/>
</dbReference>
<feature type="domain" description="J" evidence="1">
    <location>
        <begin position="3"/>
        <end position="79"/>
    </location>
</feature>
<reference evidence="2" key="1">
    <citation type="journal article" date="2020" name="Nature">
        <title>Giant virus diversity and host interactions through global metagenomics.</title>
        <authorList>
            <person name="Schulz F."/>
            <person name="Roux S."/>
            <person name="Paez-Espino D."/>
            <person name="Jungbluth S."/>
            <person name="Walsh D.A."/>
            <person name="Denef V.J."/>
            <person name="McMahon K.D."/>
            <person name="Konstantinidis K.T."/>
            <person name="Eloe-Fadrosh E.A."/>
            <person name="Kyrpides N.C."/>
            <person name="Woyke T."/>
        </authorList>
    </citation>
    <scope>NUCLEOTIDE SEQUENCE</scope>
    <source>
        <strain evidence="2">GVMAG-S-3300013094-100</strain>
    </source>
</reference>
<dbReference type="InterPro" id="IPR036869">
    <property type="entry name" value="J_dom_sf"/>
</dbReference>
<dbReference type="SMART" id="SM00271">
    <property type="entry name" value="DnaJ"/>
    <property type="match status" value="1"/>
</dbReference>
<dbReference type="InterPro" id="IPR001623">
    <property type="entry name" value="DnaJ_domain"/>
</dbReference>